<organism evidence="7 8">
    <name type="scientific">Linnemannia hyalina</name>
    <dbReference type="NCBI Taxonomy" id="64524"/>
    <lineage>
        <taxon>Eukaryota</taxon>
        <taxon>Fungi</taxon>
        <taxon>Fungi incertae sedis</taxon>
        <taxon>Mucoromycota</taxon>
        <taxon>Mortierellomycotina</taxon>
        <taxon>Mortierellomycetes</taxon>
        <taxon>Mortierellales</taxon>
        <taxon>Mortierellaceae</taxon>
        <taxon>Linnemannia</taxon>
    </lineage>
</organism>
<feature type="compositionally biased region" description="Acidic residues" evidence="5">
    <location>
        <begin position="945"/>
        <end position="955"/>
    </location>
</feature>
<dbReference type="PANTHER" id="PTHR23112:SF0">
    <property type="entry name" value="TRANSMEMBRANE PROTEIN 116"/>
    <property type="match status" value="1"/>
</dbReference>
<dbReference type="Gene3D" id="1.20.1070.10">
    <property type="entry name" value="Rhodopsin 7-helix transmembrane proteins"/>
    <property type="match status" value="1"/>
</dbReference>
<feature type="region of interest" description="Disordered" evidence="5">
    <location>
        <begin position="340"/>
        <end position="374"/>
    </location>
</feature>
<feature type="transmembrane region" description="Helical" evidence="6">
    <location>
        <begin position="187"/>
        <end position="211"/>
    </location>
</feature>
<feature type="compositionally biased region" description="Low complexity" evidence="5">
    <location>
        <begin position="637"/>
        <end position="674"/>
    </location>
</feature>
<name>A0A9P8BX84_9FUNG</name>
<evidence type="ECO:0000313" key="7">
    <source>
        <dbReference type="EMBL" id="KAG9072414.1"/>
    </source>
</evidence>
<comment type="subcellular location">
    <subcellularLocation>
        <location evidence="1">Membrane</location>
        <topology evidence="1">Multi-pass membrane protein</topology>
    </subcellularLocation>
</comment>
<evidence type="ECO:0000256" key="4">
    <source>
        <dbReference type="ARBA" id="ARBA00023136"/>
    </source>
</evidence>
<feature type="compositionally biased region" description="Gly residues" evidence="5">
    <location>
        <begin position="283"/>
        <end position="294"/>
    </location>
</feature>
<feature type="compositionally biased region" description="Polar residues" evidence="5">
    <location>
        <begin position="901"/>
        <end position="926"/>
    </location>
</feature>
<sequence length="966" mass="106910">MFSTGAHYGHTRSGESSETVTQKQRVKQDVAGVANWLSLIGSLLIIFHVPRVTRHVPSQKKRMLIILFTALSNSGFAIANIVTDYTDAVSQLQCTFSAWCYVFFQLLTCTLVIVSTFRLCGVFLFQRRRSVPSKYIAICPAIAFFLSTPAAISGNFDFDECGHYCWFKLEPDQEDCKIRSLWAWLSFYAWMILFIAILFASTLFVMVKITLSVAHSRSNLKQVVNQATLESIIADSPPLQSSSSTFERLRSMSYSIQSRTASIFSFGRRRRGTADTTRSAGSASGGAGVGGERTGAGAIPGNSSAENQQEHQQQQPITNFHPNLEGVVLPSPAELAAIASPPQSTNLSLQGPLWDTPEHHESQPQSTSSNIRRSSFPAQEVGALRRKERSFVVAILRQALYPISISVSGCIQIFVDLTIPNDWDENDEFSYIANVATSIQGFLFFLVFMFDPAVIQTRQEWRKYMVWRYYTEFYYSLGMPHEGREFETRFMQQCQQLDPVKDQVKLDQLTRPPSYSWSLQYDSLAMPTDFQTSYPLSAAINATPINAKATGGMEHGSVGARPIPTTASRSSQQREEASGKGFTHTTLPDHIAEVDETEFTDSATSSRPTPTITITERTAGGEGNDPMVTTMAEYTRTTSDPTSETSATTTTTTTNTTTTTAGTSSTDSDTDATTPPKDQDVRIHPMTRLTTLAALNSTYQSTSSISTFQDFDILPQNDQVYLDKDMATDRNTRRMMRNRETTLKAPYAGDDILSFPRLSRVTTIGGGTSGRNGKAPRRYRNSSNAMVDSGTFHNTIADSTTLSRPSAGSGGPNNEKRRSFGECLLLFIQGGHWNAASSEERYQTRFRYPRLAYLIHRIVRAVCIPKKARLPPIPDPFAKRSPCGVGDLYERPVTREHSLMTSVSVQQPPAASYQDTDVSEAEQPSSGYAGLGLDYSSRPRKDFGAYDEYDDDADPEQASCSTSPPR</sequence>
<evidence type="ECO:0000256" key="1">
    <source>
        <dbReference type="ARBA" id="ARBA00004141"/>
    </source>
</evidence>
<feature type="transmembrane region" description="Helical" evidence="6">
    <location>
        <begin position="33"/>
        <end position="52"/>
    </location>
</feature>
<dbReference type="AlphaFoldDB" id="A0A9P8BX84"/>
<keyword evidence="4 6" id="KW-0472">Membrane</keyword>
<feature type="transmembrane region" description="Helical" evidence="6">
    <location>
        <begin position="64"/>
        <end position="82"/>
    </location>
</feature>
<keyword evidence="3 6" id="KW-1133">Transmembrane helix</keyword>
<feature type="transmembrane region" description="Helical" evidence="6">
    <location>
        <begin position="102"/>
        <end position="123"/>
    </location>
</feature>
<reference evidence="7" key="1">
    <citation type="submission" date="2021-06" db="EMBL/GenBank/DDBJ databases">
        <title>Genome Sequence of Mortierella hyaline Strain SCG-10, a Cold-Adapted, Nitrate-Reducing Fungus Isolated from Soil in Minnesota, USA.</title>
        <authorList>
            <person name="Aldossari N."/>
        </authorList>
    </citation>
    <scope>NUCLEOTIDE SEQUENCE</scope>
    <source>
        <strain evidence="7">SCG-10</strain>
    </source>
</reference>
<evidence type="ECO:0000313" key="8">
    <source>
        <dbReference type="Proteomes" id="UP000707451"/>
    </source>
</evidence>
<feature type="compositionally biased region" description="Polar residues" evidence="5">
    <location>
        <begin position="363"/>
        <end position="374"/>
    </location>
</feature>
<evidence type="ECO:0008006" key="9">
    <source>
        <dbReference type="Google" id="ProtNLM"/>
    </source>
</evidence>
<feature type="region of interest" description="Disordered" evidence="5">
    <location>
        <begin position="267"/>
        <end position="315"/>
    </location>
</feature>
<dbReference type="GO" id="GO:0004930">
    <property type="term" value="F:G protein-coupled receptor activity"/>
    <property type="evidence" value="ECO:0007669"/>
    <property type="project" value="TreeGrafter"/>
</dbReference>
<comment type="caution">
    <text evidence="7">The sequence shown here is derived from an EMBL/GenBank/DDBJ whole genome shotgun (WGS) entry which is preliminary data.</text>
</comment>
<dbReference type="GO" id="GO:0005886">
    <property type="term" value="C:plasma membrane"/>
    <property type="evidence" value="ECO:0007669"/>
    <property type="project" value="TreeGrafter"/>
</dbReference>
<dbReference type="EMBL" id="JAHRHY010000001">
    <property type="protein sequence ID" value="KAG9072414.1"/>
    <property type="molecule type" value="Genomic_DNA"/>
</dbReference>
<dbReference type="Proteomes" id="UP000707451">
    <property type="component" value="Unassembled WGS sequence"/>
</dbReference>
<gene>
    <name evidence="7" type="ORF">KI688_000185</name>
</gene>
<dbReference type="PANTHER" id="PTHR23112">
    <property type="entry name" value="G PROTEIN-COUPLED RECEPTOR 157-RELATED"/>
    <property type="match status" value="1"/>
</dbReference>
<feature type="region of interest" description="Disordered" evidence="5">
    <location>
        <begin position="763"/>
        <end position="786"/>
    </location>
</feature>
<feature type="region of interest" description="Disordered" evidence="5">
    <location>
        <begin position="901"/>
        <end position="966"/>
    </location>
</feature>
<accession>A0A9P8BX84</accession>
<feature type="region of interest" description="Disordered" evidence="5">
    <location>
        <begin position="1"/>
        <end position="22"/>
    </location>
</feature>
<keyword evidence="8" id="KW-1185">Reference proteome</keyword>
<feature type="compositionally biased region" description="Low complexity" evidence="5">
    <location>
        <begin position="603"/>
        <end position="618"/>
    </location>
</feature>
<evidence type="ECO:0000256" key="3">
    <source>
        <dbReference type="ARBA" id="ARBA00022989"/>
    </source>
</evidence>
<dbReference type="OrthoDB" id="2445695at2759"/>
<feature type="compositionally biased region" description="Polar residues" evidence="5">
    <location>
        <begin position="796"/>
        <end position="806"/>
    </location>
</feature>
<protein>
    <recommendedName>
        <fullName evidence="9">G-protein coupled receptors family 2 profile 2 domain-containing protein</fullName>
    </recommendedName>
</protein>
<feature type="region of interest" description="Disordered" evidence="5">
    <location>
        <begin position="551"/>
        <end position="680"/>
    </location>
</feature>
<dbReference type="GO" id="GO:0007189">
    <property type="term" value="P:adenylate cyclase-activating G protein-coupled receptor signaling pathway"/>
    <property type="evidence" value="ECO:0007669"/>
    <property type="project" value="TreeGrafter"/>
</dbReference>
<evidence type="ECO:0000256" key="5">
    <source>
        <dbReference type="SAM" id="MobiDB-lite"/>
    </source>
</evidence>
<keyword evidence="2 6" id="KW-0812">Transmembrane</keyword>
<evidence type="ECO:0000256" key="2">
    <source>
        <dbReference type="ARBA" id="ARBA00022692"/>
    </source>
</evidence>
<proteinExistence type="predicted"/>
<feature type="region of interest" description="Disordered" evidence="5">
    <location>
        <begin position="796"/>
        <end position="815"/>
    </location>
</feature>
<evidence type="ECO:0000256" key="6">
    <source>
        <dbReference type="SAM" id="Phobius"/>
    </source>
</evidence>